<keyword evidence="3" id="KW-1185">Reference proteome</keyword>
<feature type="compositionally biased region" description="Basic and acidic residues" evidence="1">
    <location>
        <begin position="63"/>
        <end position="75"/>
    </location>
</feature>
<dbReference type="EMBL" id="CABDUW010000021">
    <property type="protein sequence ID" value="VTJ52706.1"/>
    <property type="molecule type" value="Genomic_DNA"/>
</dbReference>
<organism evidence="2 3">
    <name type="scientific">Marmota monax</name>
    <name type="common">Woodchuck</name>
    <dbReference type="NCBI Taxonomy" id="9995"/>
    <lineage>
        <taxon>Eukaryota</taxon>
        <taxon>Metazoa</taxon>
        <taxon>Chordata</taxon>
        <taxon>Craniata</taxon>
        <taxon>Vertebrata</taxon>
        <taxon>Euteleostomi</taxon>
        <taxon>Mammalia</taxon>
        <taxon>Eutheria</taxon>
        <taxon>Euarchontoglires</taxon>
        <taxon>Glires</taxon>
        <taxon>Rodentia</taxon>
        <taxon>Sciuromorpha</taxon>
        <taxon>Sciuridae</taxon>
        <taxon>Xerinae</taxon>
        <taxon>Marmotini</taxon>
        <taxon>Marmota</taxon>
    </lineage>
</organism>
<dbReference type="Proteomes" id="UP000335636">
    <property type="component" value="Unassembled WGS sequence"/>
</dbReference>
<comment type="caution">
    <text evidence="2">The sequence shown here is derived from an EMBL/GenBank/DDBJ whole genome shotgun (WGS) entry which is preliminary data.</text>
</comment>
<evidence type="ECO:0000313" key="2">
    <source>
        <dbReference type="EMBL" id="VTJ52706.1"/>
    </source>
</evidence>
<dbReference type="AlphaFoldDB" id="A0A5E4A733"/>
<proteinExistence type="predicted"/>
<sequence length="115" mass="11905">MRAEPSRSLPPAVAPAPAAKCGVPRPPPFRAPSPGPTAAEQWLVAAVAAVAAGPRRAALRPPHLGDGHLPRRPGTEDLTGASCLLNRLRECSPGEVGGGPRGEIIRQSGPRSRIY</sequence>
<gene>
    <name evidence="2" type="ORF">MONAX_5E016414</name>
</gene>
<evidence type="ECO:0000256" key="1">
    <source>
        <dbReference type="SAM" id="MobiDB-lite"/>
    </source>
</evidence>
<feature type="region of interest" description="Disordered" evidence="1">
    <location>
        <begin position="58"/>
        <end position="77"/>
    </location>
</feature>
<evidence type="ECO:0000313" key="3">
    <source>
        <dbReference type="Proteomes" id="UP000335636"/>
    </source>
</evidence>
<reference evidence="2" key="1">
    <citation type="submission" date="2019-04" db="EMBL/GenBank/DDBJ databases">
        <authorList>
            <person name="Alioto T."/>
            <person name="Alioto T."/>
        </authorList>
    </citation>
    <scope>NUCLEOTIDE SEQUENCE [LARGE SCALE GENOMIC DNA]</scope>
</reference>
<accession>A0A5E4A733</accession>
<feature type="compositionally biased region" description="Pro residues" evidence="1">
    <location>
        <begin position="24"/>
        <end position="35"/>
    </location>
</feature>
<protein>
    <submittedName>
        <fullName evidence="2">Uncharacterized protein</fullName>
    </submittedName>
</protein>
<feature type="region of interest" description="Disordered" evidence="1">
    <location>
        <begin position="92"/>
        <end position="115"/>
    </location>
</feature>
<feature type="region of interest" description="Disordered" evidence="1">
    <location>
        <begin position="1"/>
        <end position="36"/>
    </location>
</feature>
<name>A0A5E4A733_MARMO</name>